<feature type="binding site" evidence="8">
    <location>
        <begin position="128"/>
        <end position="132"/>
    </location>
    <ligand>
        <name>NADP(+)</name>
        <dbReference type="ChEBI" id="CHEBI:58349"/>
    </ligand>
</feature>
<comment type="pathway">
    <text evidence="1 8">Metabolic intermediate biosynthesis; chorismate biosynthesis; chorismate from D-erythrose 4-phosphate and phosphoenolpyruvate: step 4/7.</text>
</comment>
<feature type="binding site" evidence="8">
    <location>
        <position position="220"/>
    </location>
    <ligand>
        <name>NADP(+)</name>
        <dbReference type="ChEBI" id="CHEBI:58349"/>
    </ligand>
</feature>
<feature type="binding site" evidence="8">
    <location>
        <begin position="15"/>
        <end position="17"/>
    </location>
    <ligand>
        <name>shikimate</name>
        <dbReference type="ChEBI" id="CHEBI:36208"/>
    </ligand>
</feature>
<dbReference type="UniPathway" id="UPA00053">
    <property type="reaction ID" value="UER00087"/>
</dbReference>
<dbReference type="Pfam" id="PF01488">
    <property type="entry name" value="Shikimate_DH"/>
    <property type="match status" value="1"/>
</dbReference>
<dbReference type="GO" id="GO:0050661">
    <property type="term" value="F:NADP binding"/>
    <property type="evidence" value="ECO:0007669"/>
    <property type="project" value="InterPro"/>
</dbReference>
<dbReference type="EMBL" id="FNFL01000008">
    <property type="protein sequence ID" value="SDK52798.1"/>
    <property type="molecule type" value="Genomic_DNA"/>
</dbReference>
<comment type="subunit">
    <text evidence="8">Homodimer.</text>
</comment>
<feature type="binding site" evidence="8">
    <location>
        <position position="62"/>
    </location>
    <ligand>
        <name>shikimate</name>
        <dbReference type="ChEBI" id="CHEBI:36208"/>
    </ligand>
</feature>
<comment type="catalytic activity">
    <reaction evidence="7 8">
        <text>shikimate + NADP(+) = 3-dehydroshikimate + NADPH + H(+)</text>
        <dbReference type="Rhea" id="RHEA:17737"/>
        <dbReference type="ChEBI" id="CHEBI:15378"/>
        <dbReference type="ChEBI" id="CHEBI:16630"/>
        <dbReference type="ChEBI" id="CHEBI:36208"/>
        <dbReference type="ChEBI" id="CHEBI:57783"/>
        <dbReference type="ChEBI" id="CHEBI:58349"/>
        <dbReference type="EC" id="1.1.1.25"/>
    </reaction>
</comment>
<feature type="binding site" evidence="8">
    <location>
        <position position="243"/>
    </location>
    <ligand>
        <name>NADP(+)</name>
        <dbReference type="ChEBI" id="CHEBI:58349"/>
    </ligand>
</feature>
<evidence type="ECO:0000259" key="10">
    <source>
        <dbReference type="Pfam" id="PF08501"/>
    </source>
</evidence>
<proteinExistence type="inferred from homology"/>
<comment type="function">
    <text evidence="8">Involved in the biosynthesis of the chorismate, which leads to the biosynthesis of aromatic amino acids. Catalyzes the reversible NADPH linked reduction of 3-dehydroshikimate (DHSA) to yield shikimate (SA).</text>
</comment>
<dbReference type="InterPro" id="IPR011342">
    <property type="entry name" value="Shikimate_DH"/>
</dbReference>
<dbReference type="PANTHER" id="PTHR21089">
    <property type="entry name" value="SHIKIMATE DEHYDROGENASE"/>
    <property type="match status" value="1"/>
</dbReference>
<dbReference type="SUPFAM" id="SSF53223">
    <property type="entry name" value="Aminoacid dehydrogenase-like, N-terminal domain"/>
    <property type="match status" value="1"/>
</dbReference>
<evidence type="ECO:0000313" key="12">
    <source>
        <dbReference type="EMBL" id="SDK52798.1"/>
    </source>
</evidence>
<evidence type="ECO:0000313" key="13">
    <source>
        <dbReference type="Proteomes" id="UP000198694"/>
    </source>
</evidence>
<dbReference type="Pfam" id="PF08501">
    <property type="entry name" value="Shikimate_dh_N"/>
    <property type="match status" value="1"/>
</dbReference>
<evidence type="ECO:0000256" key="7">
    <source>
        <dbReference type="ARBA" id="ARBA00049442"/>
    </source>
</evidence>
<dbReference type="InterPro" id="IPR036291">
    <property type="entry name" value="NAD(P)-bd_dom_sf"/>
</dbReference>
<dbReference type="InterPro" id="IPR046346">
    <property type="entry name" value="Aminoacid_DH-like_N_sf"/>
</dbReference>
<dbReference type="InterPro" id="IPR022893">
    <property type="entry name" value="Shikimate_DH_fam"/>
</dbReference>
<dbReference type="GO" id="GO:0009073">
    <property type="term" value="P:aromatic amino acid family biosynthetic process"/>
    <property type="evidence" value="ECO:0007669"/>
    <property type="project" value="UniProtKB-KW"/>
</dbReference>
<dbReference type="STRING" id="407036.SAMN05216243_3445"/>
<dbReference type="InterPro" id="IPR013708">
    <property type="entry name" value="Shikimate_DH-bd_N"/>
</dbReference>
<dbReference type="GO" id="GO:0005829">
    <property type="term" value="C:cytosol"/>
    <property type="evidence" value="ECO:0007669"/>
    <property type="project" value="TreeGrafter"/>
</dbReference>
<dbReference type="HAMAP" id="MF_00222">
    <property type="entry name" value="Shikimate_DH_AroE"/>
    <property type="match status" value="1"/>
</dbReference>
<dbReference type="PANTHER" id="PTHR21089:SF1">
    <property type="entry name" value="BIFUNCTIONAL 3-DEHYDROQUINATE DEHYDRATASE_SHIKIMATE DEHYDROGENASE, CHLOROPLASTIC"/>
    <property type="match status" value="1"/>
</dbReference>
<feature type="binding site" evidence="8">
    <location>
        <position position="250"/>
    </location>
    <ligand>
        <name>shikimate</name>
        <dbReference type="ChEBI" id="CHEBI:36208"/>
    </ligand>
</feature>
<keyword evidence="5 8" id="KW-0560">Oxidoreductase</keyword>
<dbReference type="RefSeq" id="WP_093216846.1">
    <property type="nucleotide sequence ID" value="NZ_FNFL01000008.1"/>
</dbReference>
<feature type="domain" description="Quinate/shikimate 5-dehydrogenase/glutamyl-tRNA reductase" evidence="9">
    <location>
        <begin position="120"/>
        <end position="194"/>
    </location>
</feature>
<feature type="active site" description="Proton acceptor" evidence="8">
    <location>
        <position position="66"/>
    </location>
</feature>
<dbReference type="Gene3D" id="3.40.50.720">
    <property type="entry name" value="NAD(P)-binding Rossmann-like Domain"/>
    <property type="match status" value="1"/>
</dbReference>
<dbReference type="GO" id="GO:0019632">
    <property type="term" value="P:shikimate metabolic process"/>
    <property type="evidence" value="ECO:0007669"/>
    <property type="project" value="InterPro"/>
</dbReference>
<dbReference type="Proteomes" id="UP000198694">
    <property type="component" value="Unassembled WGS sequence"/>
</dbReference>
<evidence type="ECO:0000256" key="1">
    <source>
        <dbReference type="ARBA" id="ARBA00004871"/>
    </source>
</evidence>
<feature type="binding site" evidence="8">
    <location>
        <position position="87"/>
    </location>
    <ligand>
        <name>shikimate</name>
        <dbReference type="ChEBI" id="CHEBI:36208"/>
    </ligand>
</feature>
<feature type="domain" description="Shikimate dehydrogenase substrate binding N-terminal" evidence="10">
    <location>
        <begin position="7"/>
        <end position="89"/>
    </location>
</feature>
<name>A0A1G9CMF5_9BACI</name>
<evidence type="ECO:0000256" key="3">
    <source>
        <dbReference type="ARBA" id="ARBA00022605"/>
    </source>
</evidence>
<accession>A0A1G9CMF5</accession>
<keyword evidence="3 8" id="KW-0028">Amino-acid biosynthesis</keyword>
<dbReference type="SUPFAM" id="SSF51735">
    <property type="entry name" value="NAD(P)-binding Rossmann-fold domains"/>
    <property type="match status" value="1"/>
</dbReference>
<evidence type="ECO:0000256" key="2">
    <source>
        <dbReference type="ARBA" id="ARBA00012962"/>
    </source>
</evidence>
<keyword evidence="13" id="KW-1185">Reference proteome</keyword>
<organism evidence="12 13">
    <name type="scientific">Sediminibacillus albus</name>
    <dbReference type="NCBI Taxonomy" id="407036"/>
    <lineage>
        <taxon>Bacteria</taxon>
        <taxon>Bacillati</taxon>
        <taxon>Bacillota</taxon>
        <taxon>Bacilli</taxon>
        <taxon>Bacillales</taxon>
        <taxon>Bacillaceae</taxon>
        <taxon>Sediminibacillus</taxon>
    </lineage>
</organism>
<evidence type="ECO:0000259" key="11">
    <source>
        <dbReference type="Pfam" id="PF18317"/>
    </source>
</evidence>
<feature type="binding site" evidence="8">
    <location>
        <begin position="152"/>
        <end position="157"/>
    </location>
    <ligand>
        <name>NADP(+)</name>
        <dbReference type="ChEBI" id="CHEBI:58349"/>
    </ligand>
</feature>
<dbReference type="Gene3D" id="3.40.50.10860">
    <property type="entry name" value="Leucine Dehydrogenase, chain A, domain 1"/>
    <property type="match status" value="1"/>
</dbReference>
<dbReference type="InterPro" id="IPR006151">
    <property type="entry name" value="Shikm_DH/Glu-tRNA_Rdtase"/>
</dbReference>
<evidence type="ECO:0000256" key="5">
    <source>
        <dbReference type="ARBA" id="ARBA00023002"/>
    </source>
</evidence>
<evidence type="ECO:0000259" key="9">
    <source>
        <dbReference type="Pfam" id="PF01488"/>
    </source>
</evidence>
<dbReference type="GO" id="GO:0009423">
    <property type="term" value="P:chorismate biosynthetic process"/>
    <property type="evidence" value="ECO:0007669"/>
    <property type="project" value="UniProtKB-UniRule"/>
</dbReference>
<protein>
    <recommendedName>
        <fullName evidence="2 8">Shikimate dehydrogenase (NADP(+))</fullName>
        <shortName evidence="8">SDH</shortName>
        <ecNumber evidence="2 8">1.1.1.25</ecNumber>
    </recommendedName>
</protein>
<dbReference type="Pfam" id="PF18317">
    <property type="entry name" value="SDH_C"/>
    <property type="match status" value="1"/>
</dbReference>
<comment type="caution">
    <text evidence="8">Lacks conserved residue(s) required for the propagation of feature annotation.</text>
</comment>
<comment type="similarity">
    <text evidence="8">Belongs to the shikimate dehydrogenase family.</text>
</comment>
<keyword evidence="6 8" id="KW-0057">Aromatic amino acid biosynthesis</keyword>
<dbReference type="GO" id="GO:0004764">
    <property type="term" value="F:shikimate 3-dehydrogenase (NADP+) activity"/>
    <property type="evidence" value="ECO:0007669"/>
    <property type="project" value="UniProtKB-UniRule"/>
</dbReference>
<evidence type="ECO:0000256" key="8">
    <source>
        <dbReference type="HAMAP-Rule" id="MF_00222"/>
    </source>
</evidence>
<dbReference type="EC" id="1.1.1.25" evidence="2 8"/>
<keyword evidence="4 8" id="KW-0521">NADP</keyword>
<evidence type="ECO:0000256" key="4">
    <source>
        <dbReference type="ARBA" id="ARBA00022857"/>
    </source>
</evidence>
<dbReference type="NCBIfam" id="TIGR00507">
    <property type="entry name" value="aroE"/>
    <property type="match status" value="1"/>
</dbReference>
<feature type="binding site" evidence="8">
    <location>
        <position position="102"/>
    </location>
    <ligand>
        <name>shikimate</name>
        <dbReference type="ChEBI" id="CHEBI:36208"/>
    </ligand>
</feature>
<dbReference type="OrthoDB" id="9792692at2"/>
<sequence length="279" mass="31356">MNYQFGLIGYPVNHSLSPWIHQQFMSAVGLEGAYLLFETPVEKLDERLKQLKQDQIHGFNVTVPYKQKVMAFLDEVDADADRIGAVNTVVNQGGRWKGYNTDGIGYIRSLRKEFPDLFSSEKRVLILGAGGAARGIYRVLVNAGFQKVDIANRTKEKAEGLLDLQEVHTETAIYGYKEAEDTLDKYDLIVQTTSVGMSPDKGKQIISLKKLHPHTVVSDIIYNPLTTQLLQEASDQGARVHRGHTMLLYQARYAFEIWTGTQPAMNGIVSQLEKRLRGI</sequence>
<feature type="binding site" evidence="8">
    <location>
        <position position="222"/>
    </location>
    <ligand>
        <name>shikimate</name>
        <dbReference type="ChEBI" id="CHEBI:36208"/>
    </ligand>
</feature>
<evidence type="ECO:0000256" key="6">
    <source>
        <dbReference type="ARBA" id="ARBA00023141"/>
    </source>
</evidence>
<feature type="domain" description="SDH C-terminal" evidence="11">
    <location>
        <begin position="243"/>
        <end position="263"/>
    </location>
</feature>
<dbReference type="CDD" id="cd01065">
    <property type="entry name" value="NAD_bind_Shikimate_DH"/>
    <property type="match status" value="1"/>
</dbReference>
<dbReference type="AlphaFoldDB" id="A0A1G9CMF5"/>
<dbReference type="InterPro" id="IPR041121">
    <property type="entry name" value="SDH_C"/>
</dbReference>
<reference evidence="12 13" key="1">
    <citation type="submission" date="2016-10" db="EMBL/GenBank/DDBJ databases">
        <authorList>
            <person name="de Groot N.N."/>
        </authorList>
    </citation>
    <scope>NUCLEOTIDE SEQUENCE [LARGE SCALE GENOMIC DNA]</scope>
    <source>
        <strain evidence="12 13">CGMCC 1.6502</strain>
    </source>
</reference>
<gene>
    <name evidence="8" type="primary">aroE</name>
    <name evidence="12" type="ORF">SAMN05216243_3445</name>
</gene>
<dbReference type="GO" id="GO:0008652">
    <property type="term" value="P:amino acid biosynthetic process"/>
    <property type="evidence" value="ECO:0007669"/>
    <property type="project" value="UniProtKB-KW"/>
</dbReference>